<dbReference type="EMBL" id="JARBDR010000918">
    <property type="protein sequence ID" value="KAJ8302396.1"/>
    <property type="molecule type" value="Genomic_DNA"/>
</dbReference>
<evidence type="ECO:0000313" key="9">
    <source>
        <dbReference type="EMBL" id="KAJ8302396.1"/>
    </source>
</evidence>
<evidence type="ECO:0000256" key="8">
    <source>
        <dbReference type="SAM" id="Phobius"/>
    </source>
</evidence>
<evidence type="ECO:0000256" key="1">
    <source>
        <dbReference type="ARBA" id="ARBA00004202"/>
    </source>
</evidence>
<keyword evidence="10" id="KW-1185">Reference proteome</keyword>
<dbReference type="InterPro" id="IPR001612">
    <property type="entry name" value="Caveolin"/>
</dbReference>
<feature type="transmembrane region" description="Helical" evidence="8">
    <location>
        <begin position="237"/>
        <end position="260"/>
    </location>
</feature>
<sequence>MSQTTDELDLEKRDPNDLNSHVQVAFEDVFGEPAGAHSIGCVWRNSYKCFNCGKNCCYKLLTTLCGICIALYWGCEFAMITFQHVWCYTPMLRVLAISMGCLQKCYGTIITCFLAPLCETCGLFFSRISVSNSLQSPIPLNMSQQTEDAGIDMDQRDPNNLNDHVKVAFEDVLGEPEGAHSINCVWKNSYKCFNCGKNCCYKFLTTLCGIFIALYWGCEFAMITFQHVWCFTPSLRVLAIMMGCCQKCYGTIITCFLAPLCETCGLFFSKIGVENK</sequence>
<evidence type="ECO:0000256" key="5">
    <source>
        <dbReference type="ARBA" id="ARBA00022475"/>
    </source>
</evidence>
<proteinExistence type="inferred from homology"/>
<protein>
    <recommendedName>
        <fullName evidence="11">Caveolin</fullName>
    </recommendedName>
</protein>
<accession>A0ABQ9EEW7</accession>
<evidence type="ECO:0000256" key="4">
    <source>
        <dbReference type="ARBA" id="ARBA00010988"/>
    </source>
</evidence>
<gene>
    <name evidence="9" type="ORF">KUTeg_021383</name>
</gene>
<organism evidence="9 10">
    <name type="scientific">Tegillarca granosa</name>
    <name type="common">Malaysian cockle</name>
    <name type="synonym">Anadara granosa</name>
    <dbReference type="NCBI Taxonomy" id="220873"/>
    <lineage>
        <taxon>Eukaryota</taxon>
        <taxon>Metazoa</taxon>
        <taxon>Spiralia</taxon>
        <taxon>Lophotrochozoa</taxon>
        <taxon>Mollusca</taxon>
        <taxon>Bivalvia</taxon>
        <taxon>Autobranchia</taxon>
        <taxon>Pteriomorphia</taxon>
        <taxon>Arcoida</taxon>
        <taxon>Arcoidea</taxon>
        <taxon>Arcidae</taxon>
        <taxon>Tegillarca</taxon>
    </lineage>
</organism>
<dbReference type="PANTHER" id="PTHR10844">
    <property type="entry name" value="CAVEOLIN"/>
    <property type="match status" value="1"/>
</dbReference>
<dbReference type="Proteomes" id="UP001217089">
    <property type="component" value="Unassembled WGS sequence"/>
</dbReference>
<reference evidence="9 10" key="1">
    <citation type="submission" date="2022-12" db="EMBL/GenBank/DDBJ databases">
        <title>Chromosome-level genome of Tegillarca granosa.</title>
        <authorList>
            <person name="Kim J."/>
        </authorList>
    </citation>
    <scope>NUCLEOTIDE SEQUENCE [LARGE SCALE GENOMIC DNA]</scope>
    <source>
        <strain evidence="9">Teg-2019</strain>
        <tissue evidence="9">Adductor muscle</tissue>
    </source>
</reference>
<keyword evidence="5" id="KW-1003">Cell membrane</keyword>
<evidence type="ECO:0000256" key="6">
    <source>
        <dbReference type="ARBA" id="ARBA00023034"/>
    </source>
</evidence>
<comment type="similarity">
    <text evidence="4">Belongs to the caveolin family.</text>
</comment>
<dbReference type="Pfam" id="PF01146">
    <property type="entry name" value="Caveolin"/>
    <property type="match status" value="2"/>
</dbReference>
<comment type="subcellular location">
    <subcellularLocation>
        <location evidence="1">Cell membrane</location>
        <topology evidence="1">Peripheral membrane protein</topology>
    </subcellularLocation>
    <subcellularLocation>
        <location evidence="2">Golgi apparatus membrane</location>
        <topology evidence="2">Peripheral membrane protein</topology>
    </subcellularLocation>
    <subcellularLocation>
        <location evidence="3">Membrane</location>
        <location evidence="3">Caveola</location>
        <topology evidence="3">Peripheral membrane protein</topology>
    </subcellularLocation>
</comment>
<evidence type="ECO:0000256" key="3">
    <source>
        <dbReference type="ARBA" id="ARBA00004543"/>
    </source>
</evidence>
<evidence type="ECO:0000256" key="7">
    <source>
        <dbReference type="ARBA" id="ARBA00023136"/>
    </source>
</evidence>
<keyword evidence="6" id="KW-0333">Golgi apparatus</keyword>
<name>A0ABQ9EEW7_TEGGR</name>
<feature type="transmembrane region" description="Helical" evidence="8">
    <location>
        <begin position="203"/>
        <end position="225"/>
    </location>
</feature>
<keyword evidence="8" id="KW-1133">Transmembrane helix</keyword>
<keyword evidence="7 8" id="KW-0472">Membrane</keyword>
<keyword evidence="8" id="KW-0812">Transmembrane</keyword>
<comment type="caution">
    <text evidence="9">The sequence shown here is derived from an EMBL/GenBank/DDBJ whole genome shotgun (WGS) entry which is preliminary data.</text>
</comment>
<evidence type="ECO:0000256" key="2">
    <source>
        <dbReference type="ARBA" id="ARBA00004395"/>
    </source>
</evidence>
<evidence type="ECO:0008006" key="11">
    <source>
        <dbReference type="Google" id="ProtNLM"/>
    </source>
</evidence>
<dbReference type="PANTHER" id="PTHR10844:SF19">
    <property type="entry name" value="CAVEOLIN-2"/>
    <property type="match status" value="1"/>
</dbReference>
<evidence type="ECO:0000313" key="10">
    <source>
        <dbReference type="Proteomes" id="UP001217089"/>
    </source>
</evidence>